<gene>
    <name evidence="2" type="ORF">DSTB1V02_LOCUS1458</name>
</gene>
<dbReference type="AlphaFoldDB" id="A0A7R8ZYT8"/>
<dbReference type="PANTHER" id="PTHR15453:SF8">
    <property type="entry name" value="TUMOR SUPPRESSOR CANDIDATE 2"/>
    <property type="match status" value="1"/>
</dbReference>
<dbReference type="OrthoDB" id="9025707at2759"/>
<dbReference type="Pfam" id="PF15000">
    <property type="entry name" value="TUSC2"/>
    <property type="match status" value="1"/>
</dbReference>
<dbReference type="EMBL" id="CAJPEV010000137">
    <property type="protein sequence ID" value="CAG0881206.1"/>
    <property type="molecule type" value="Genomic_DNA"/>
</dbReference>
<dbReference type="GO" id="GO:0005739">
    <property type="term" value="C:mitochondrion"/>
    <property type="evidence" value="ECO:0007669"/>
    <property type="project" value="TreeGrafter"/>
</dbReference>
<accession>A0A7R8ZYT8</accession>
<dbReference type="EMBL" id="LR899654">
    <property type="protein sequence ID" value="CAD7241469.1"/>
    <property type="molecule type" value="Genomic_DNA"/>
</dbReference>
<dbReference type="Proteomes" id="UP000677054">
    <property type="component" value="Unassembled WGS sequence"/>
</dbReference>
<dbReference type="InterPro" id="IPR029393">
    <property type="entry name" value="FUS1"/>
</dbReference>
<evidence type="ECO:0000313" key="2">
    <source>
        <dbReference type="EMBL" id="CAD7241469.1"/>
    </source>
</evidence>
<name>A0A7R8ZYT8_9CRUS</name>
<protein>
    <recommendedName>
        <fullName evidence="4">Tumor suppressor candidate 2</fullName>
    </recommendedName>
</protein>
<dbReference type="GO" id="GO:0051881">
    <property type="term" value="P:regulation of mitochondrial membrane potential"/>
    <property type="evidence" value="ECO:0007669"/>
    <property type="project" value="TreeGrafter"/>
</dbReference>
<keyword evidence="3" id="KW-1185">Reference proteome</keyword>
<evidence type="ECO:0008006" key="4">
    <source>
        <dbReference type="Google" id="ProtNLM"/>
    </source>
</evidence>
<evidence type="ECO:0000256" key="1">
    <source>
        <dbReference type="SAM" id="MobiDB-lite"/>
    </source>
</evidence>
<organism evidence="2">
    <name type="scientific">Darwinula stevensoni</name>
    <dbReference type="NCBI Taxonomy" id="69355"/>
    <lineage>
        <taxon>Eukaryota</taxon>
        <taxon>Metazoa</taxon>
        <taxon>Ecdysozoa</taxon>
        <taxon>Arthropoda</taxon>
        <taxon>Crustacea</taxon>
        <taxon>Oligostraca</taxon>
        <taxon>Ostracoda</taxon>
        <taxon>Podocopa</taxon>
        <taxon>Podocopida</taxon>
        <taxon>Darwinulocopina</taxon>
        <taxon>Darwinuloidea</taxon>
        <taxon>Darwinulidae</taxon>
        <taxon>Darwinula</taxon>
    </lineage>
</organism>
<evidence type="ECO:0000313" key="3">
    <source>
        <dbReference type="Proteomes" id="UP000677054"/>
    </source>
</evidence>
<feature type="region of interest" description="Disordered" evidence="1">
    <location>
        <begin position="1"/>
        <end position="23"/>
    </location>
</feature>
<proteinExistence type="predicted"/>
<feature type="compositionally biased region" description="Low complexity" evidence="1">
    <location>
        <begin position="1"/>
        <end position="14"/>
    </location>
</feature>
<reference evidence="2" key="1">
    <citation type="submission" date="2020-11" db="EMBL/GenBank/DDBJ databases">
        <authorList>
            <person name="Tran Van P."/>
        </authorList>
    </citation>
    <scope>NUCLEOTIDE SEQUENCE</scope>
</reference>
<dbReference type="PANTHER" id="PTHR15453">
    <property type="entry name" value="TUMOR SUPPRESSOR CANDIDATE 2"/>
    <property type="match status" value="1"/>
</dbReference>
<sequence>MGSLSSKFTSSSHSKAVGRPQPNTIDLWRSTKATPFVYSRRGSMFFDEDGDMAHEFYIEELHRGRRRAHMKRITVNLTPQGEVKLPIPRINVDFPVILFQP</sequence>